<dbReference type="OrthoDB" id="72025at2"/>
<evidence type="ECO:0000313" key="2">
    <source>
        <dbReference type="EMBL" id="QDU85402.1"/>
    </source>
</evidence>
<reference evidence="2 3" key="1">
    <citation type="submission" date="2019-02" db="EMBL/GenBank/DDBJ databases">
        <title>Deep-cultivation of Planctomycetes and their phenomic and genomic characterization uncovers novel biology.</title>
        <authorList>
            <person name="Wiegand S."/>
            <person name="Jogler M."/>
            <person name="Boedeker C."/>
            <person name="Pinto D."/>
            <person name="Vollmers J."/>
            <person name="Rivas-Marin E."/>
            <person name="Kohn T."/>
            <person name="Peeters S.H."/>
            <person name="Heuer A."/>
            <person name="Rast P."/>
            <person name="Oberbeckmann S."/>
            <person name="Bunk B."/>
            <person name="Jeske O."/>
            <person name="Meyerdierks A."/>
            <person name="Storesund J.E."/>
            <person name="Kallscheuer N."/>
            <person name="Luecker S."/>
            <person name="Lage O.M."/>
            <person name="Pohl T."/>
            <person name="Merkel B.J."/>
            <person name="Hornburger P."/>
            <person name="Mueller R.-W."/>
            <person name="Bruemmer F."/>
            <person name="Labrenz M."/>
            <person name="Spormann A.M."/>
            <person name="Op den Camp H."/>
            <person name="Overmann J."/>
            <person name="Amann R."/>
            <person name="Jetten M.S.M."/>
            <person name="Mascher T."/>
            <person name="Medema M.H."/>
            <person name="Devos D.P."/>
            <person name="Kaster A.-K."/>
            <person name="Ovreas L."/>
            <person name="Rohde M."/>
            <person name="Galperin M.Y."/>
            <person name="Jogler C."/>
        </authorList>
    </citation>
    <scope>NUCLEOTIDE SEQUENCE [LARGE SCALE GENOMIC DNA]</scope>
    <source>
        <strain evidence="2 3">Pla163</strain>
    </source>
</reference>
<sequence>MDRRVPEPATVWIFHGDGARFAGGVFTTEASAREWISGNRLNGVLTEYPLDVGVFHWAIREGLTNMKPETLAAKRDDPRFIGGFTTASQRHVHFVDGSAN</sequence>
<organism evidence="2 3">
    <name type="scientific">Rohdeia mirabilis</name>
    <dbReference type="NCBI Taxonomy" id="2528008"/>
    <lineage>
        <taxon>Bacteria</taxon>
        <taxon>Pseudomonadati</taxon>
        <taxon>Planctomycetota</taxon>
        <taxon>Planctomycetia</taxon>
        <taxon>Planctomycetia incertae sedis</taxon>
        <taxon>Rohdeia</taxon>
    </lineage>
</organism>
<dbReference type="InterPro" id="IPR056127">
    <property type="entry name" value="DUF7710"/>
</dbReference>
<proteinExistence type="predicted"/>
<gene>
    <name evidence="2" type="ORF">Pla163_25310</name>
</gene>
<keyword evidence="3" id="KW-1185">Reference proteome</keyword>
<accession>A0A518D1Q3</accession>
<evidence type="ECO:0000259" key="1">
    <source>
        <dbReference type="Pfam" id="PF24819"/>
    </source>
</evidence>
<dbReference type="Proteomes" id="UP000319342">
    <property type="component" value="Chromosome"/>
</dbReference>
<name>A0A518D1Q3_9BACT</name>
<dbReference type="EMBL" id="CP036290">
    <property type="protein sequence ID" value="QDU85402.1"/>
    <property type="molecule type" value="Genomic_DNA"/>
</dbReference>
<protein>
    <recommendedName>
        <fullName evidence="1">DUF7710 domain-containing protein</fullName>
    </recommendedName>
</protein>
<dbReference type="AlphaFoldDB" id="A0A518D1Q3"/>
<evidence type="ECO:0000313" key="3">
    <source>
        <dbReference type="Proteomes" id="UP000319342"/>
    </source>
</evidence>
<dbReference type="Pfam" id="PF24819">
    <property type="entry name" value="DUF7710"/>
    <property type="match status" value="1"/>
</dbReference>
<feature type="domain" description="DUF7710" evidence="1">
    <location>
        <begin position="11"/>
        <end position="99"/>
    </location>
</feature>